<name>A0ABY6Q2C9_9ACTN</name>
<dbReference type="InterPro" id="IPR032710">
    <property type="entry name" value="NTF2-like_dom_sf"/>
</dbReference>
<dbReference type="RefSeq" id="WP_073969571.1">
    <property type="nucleotide sequence ID" value="NZ_CP098740.1"/>
</dbReference>
<dbReference type="CDD" id="cd00531">
    <property type="entry name" value="NTF2_like"/>
    <property type="match status" value="1"/>
</dbReference>
<proteinExistence type="predicted"/>
<evidence type="ECO:0000259" key="1">
    <source>
        <dbReference type="Pfam" id="PF13577"/>
    </source>
</evidence>
<dbReference type="Pfam" id="PF13577">
    <property type="entry name" value="SnoaL_4"/>
    <property type="match status" value="1"/>
</dbReference>
<protein>
    <submittedName>
        <fullName evidence="2">Nuclear transport factor 2 family protein</fullName>
    </submittedName>
</protein>
<dbReference type="InterPro" id="IPR037401">
    <property type="entry name" value="SnoaL-like"/>
</dbReference>
<sequence length="162" mass="18041">MTADTTHLTGPAPDTSEFGSLYAEVQQFYAHQMQLFDRHEAERWAATFTEDAVFSVPTLDSPVHGRAELAANVHRNRARQEREGGQLRHWIGMLDVDARPGGVLHTRAYALVFATPRGGVPVVSRFCVMADELVRCRGRLRVRSRVVSRDDLTAGYPAPVLV</sequence>
<reference evidence="2" key="1">
    <citation type="journal article" date="2022" name="Front. Microbiol.">
        <title>Mirubactin C rescues the lethal effect of cell wall biosynthesis mutations in Bacillus subtilis.</title>
        <authorList>
            <person name="Kepplinger B."/>
            <person name="Wen X."/>
            <person name="Tyler A.R."/>
            <person name="Kim B.Y."/>
            <person name="Brown J."/>
            <person name="Banks P."/>
            <person name="Dashti Y."/>
            <person name="Mackenzie E.S."/>
            <person name="Wills C."/>
            <person name="Kawai Y."/>
            <person name="Waldron K.J."/>
            <person name="Allenby N.E.E."/>
            <person name="Wu L.J."/>
            <person name="Hall M.J."/>
            <person name="Errington J."/>
        </authorList>
    </citation>
    <scope>NUCLEOTIDE SEQUENCE</scope>
    <source>
        <strain evidence="2">MDA8-470</strain>
    </source>
</reference>
<dbReference type="Gene3D" id="3.10.450.50">
    <property type="match status" value="1"/>
</dbReference>
<dbReference type="EMBL" id="CP098740">
    <property type="protein sequence ID" value="UZK58174.1"/>
    <property type="molecule type" value="Genomic_DNA"/>
</dbReference>
<evidence type="ECO:0000313" key="3">
    <source>
        <dbReference type="Proteomes" id="UP001164963"/>
    </source>
</evidence>
<dbReference type="SUPFAM" id="SSF54427">
    <property type="entry name" value="NTF2-like"/>
    <property type="match status" value="1"/>
</dbReference>
<feature type="domain" description="SnoaL-like" evidence="1">
    <location>
        <begin position="22"/>
        <end position="145"/>
    </location>
</feature>
<accession>A0ABY6Q2C9</accession>
<evidence type="ECO:0000313" key="2">
    <source>
        <dbReference type="EMBL" id="UZK58174.1"/>
    </source>
</evidence>
<dbReference type="Proteomes" id="UP001164963">
    <property type="component" value="Chromosome"/>
</dbReference>
<gene>
    <name evidence="2" type="ORF">NEH16_32475</name>
</gene>
<organism evidence="2 3">
    <name type="scientific">Streptomyces drozdowiczii</name>
    <dbReference type="NCBI Taxonomy" id="202862"/>
    <lineage>
        <taxon>Bacteria</taxon>
        <taxon>Bacillati</taxon>
        <taxon>Actinomycetota</taxon>
        <taxon>Actinomycetes</taxon>
        <taxon>Kitasatosporales</taxon>
        <taxon>Streptomycetaceae</taxon>
        <taxon>Streptomyces</taxon>
    </lineage>
</organism>
<keyword evidence="3" id="KW-1185">Reference proteome</keyword>